<feature type="transmembrane region" description="Helical" evidence="7">
    <location>
        <begin position="385"/>
        <end position="404"/>
    </location>
</feature>
<feature type="transmembrane region" description="Helical" evidence="7">
    <location>
        <begin position="410"/>
        <end position="428"/>
    </location>
</feature>
<feature type="transmembrane region" description="Helical" evidence="7">
    <location>
        <begin position="41"/>
        <end position="60"/>
    </location>
</feature>
<feature type="transmembrane region" description="Helical" evidence="7">
    <location>
        <begin position="195"/>
        <end position="220"/>
    </location>
</feature>
<gene>
    <name evidence="9" type="ORF">OEV98_08500</name>
</gene>
<keyword evidence="3 7" id="KW-0812">Transmembrane</keyword>
<feature type="transmembrane region" description="Helical" evidence="7">
    <location>
        <begin position="328"/>
        <end position="347"/>
    </location>
</feature>
<feature type="transmembrane region" description="Helical" evidence="7">
    <location>
        <begin position="121"/>
        <end position="143"/>
    </location>
</feature>
<dbReference type="PIRSF" id="PIRSF006060">
    <property type="entry name" value="AA_transporter"/>
    <property type="match status" value="1"/>
</dbReference>
<feature type="transmembrane region" description="Helical" evidence="7">
    <location>
        <begin position="353"/>
        <end position="373"/>
    </location>
</feature>
<dbReference type="PANTHER" id="PTHR43495:SF5">
    <property type="entry name" value="GAMMA-AMINOBUTYRIC ACID PERMEASE"/>
    <property type="match status" value="1"/>
</dbReference>
<protein>
    <submittedName>
        <fullName evidence="9">Amino acid permease</fullName>
    </submittedName>
</protein>
<dbReference type="Proteomes" id="UP001209318">
    <property type="component" value="Unassembled WGS sequence"/>
</dbReference>
<dbReference type="GO" id="GO:0006865">
    <property type="term" value="P:amino acid transport"/>
    <property type="evidence" value="ECO:0007669"/>
    <property type="project" value="UniProtKB-KW"/>
</dbReference>
<sequence>MGKNKGKKLKWWQLSILGIGFIIGTGFFLGSTIAIRSAGPAVVITFFLAAVGTYIVYDVLGRMTALDPQEGSFSYYSKKAYGHWAGFSSGWVYWSSEMLIMGSQMTGISIFTRFWFENIPIWIFASVYTVLAIGIVLVGIKWFERIGNVFAFAKLSAIIMFIILALLALFGVLKGDTDFQKPTTLASFIPYGWKGMWAALLFSFYAYGGIEIMGIYATRLKDPKDTPKSGKFMLMLLTIIYILSVGLAIILVPLRTFNMEESPFVVALHNFHLAFVPHVFNGILIIAGFSTMTASLFAVTTMLVNLAKDGDAPARLGKGGKLAVPLPALAMTTSGLIISIVLGLLLPDQVYEYITTAAGLMLLYNWLFILFSSKKLLKVSMFDHVKRYLGTILILLAVTGSIFHGSSRPGFFISLFFLVIIGGITILMNRKWKKGGSKPTGIYQIINGEKEK</sequence>
<evidence type="ECO:0000313" key="10">
    <source>
        <dbReference type="Proteomes" id="UP001209318"/>
    </source>
</evidence>
<evidence type="ECO:0000256" key="5">
    <source>
        <dbReference type="ARBA" id="ARBA00022989"/>
    </source>
</evidence>
<evidence type="ECO:0000256" key="7">
    <source>
        <dbReference type="SAM" id="Phobius"/>
    </source>
</evidence>
<dbReference type="InterPro" id="IPR004841">
    <property type="entry name" value="AA-permease/SLC12A_dom"/>
</dbReference>
<keyword evidence="4" id="KW-0029">Amino-acid transport</keyword>
<dbReference type="Pfam" id="PF00324">
    <property type="entry name" value="AA_permease"/>
    <property type="match status" value="1"/>
</dbReference>
<evidence type="ECO:0000256" key="6">
    <source>
        <dbReference type="ARBA" id="ARBA00023136"/>
    </source>
</evidence>
<organism evidence="9 10">
    <name type="scientific">Perspicuibacillus lycopersici</name>
    <dbReference type="NCBI Taxonomy" id="1325689"/>
    <lineage>
        <taxon>Bacteria</taxon>
        <taxon>Bacillati</taxon>
        <taxon>Bacillota</taxon>
        <taxon>Bacilli</taxon>
        <taxon>Bacillales</taxon>
        <taxon>Bacillaceae</taxon>
        <taxon>Perspicuibacillus</taxon>
    </lineage>
</organism>
<evidence type="ECO:0000256" key="1">
    <source>
        <dbReference type="ARBA" id="ARBA00004651"/>
    </source>
</evidence>
<reference evidence="9" key="1">
    <citation type="submission" date="2022-10" db="EMBL/GenBank/DDBJ databases">
        <title>Description of Fervidibacillus gen. nov. in the family Fervidibacillaceae fam. nov. with two species, Fervidibacillus albus sp. nov., and Fervidibacillus halotolerans sp. nov., isolated from tidal flat sediments.</title>
        <authorList>
            <person name="Kwon K.K."/>
            <person name="Yang S.-H."/>
        </authorList>
    </citation>
    <scope>NUCLEOTIDE SEQUENCE</scope>
    <source>
        <strain evidence="9">JCM 19140</strain>
    </source>
</reference>
<feature type="domain" description="Amino acid permease/ SLC12A" evidence="8">
    <location>
        <begin position="16"/>
        <end position="374"/>
    </location>
</feature>
<evidence type="ECO:0000256" key="2">
    <source>
        <dbReference type="ARBA" id="ARBA00022448"/>
    </source>
</evidence>
<evidence type="ECO:0000313" key="9">
    <source>
        <dbReference type="EMBL" id="MCU9613598.1"/>
    </source>
</evidence>
<evidence type="ECO:0000256" key="4">
    <source>
        <dbReference type="ARBA" id="ARBA00022970"/>
    </source>
</evidence>
<keyword evidence="10" id="KW-1185">Reference proteome</keyword>
<feature type="transmembrane region" description="Helical" evidence="7">
    <location>
        <begin position="155"/>
        <end position="175"/>
    </location>
</feature>
<keyword evidence="6 7" id="KW-0472">Membrane</keyword>
<comment type="subcellular location">
    <subcellularLocation>
        <location evidence="1">Cell membrane</location>
        <topology evidence="1">Multi-pass membrane protein</topology>
    </subcellularLocation>
</comment>
<dbReference type="AlphaFoldDB" id="A0AAE3IS33"/>
<dbReference type="RefSeq" id="WP_263072840.1">
    <property type="nucleotide sequence ID" value="NZ_JAOUSF010000003.1"/>
</dbReference>
<comment type="caution">
    <text evidence="9">The sequence shown here is derived from an EMBL/GenBank/DDBJ whole genome shotgun (WGS) entry which is preliminary data.</text>
</comment>
<feature type="transmembrane region" description="Helical" evidence="7">
    <location>
        <begin position="81"/>
        <end position="101"/>
    </location>
</feature>
<dbReference type="GO" id="GO:0005886">
    <property type="term" value="C:plasma membrane"/>
    <property type="evidence" value="ECO:0007669"/>
    <property type="project" value="UniProtKB-SubCell"/>
</dbReference>
<evidence type="ECO:0000259" key="8">
    <source>
        <dbReference type="Pfam" id="PF00324"/>
    </source>
</evidence>
<dbReference type="EMBL" id="JAOUSF010000003">
    <property type="protein sequence ID" value="MCU9613598.1"/>
    <property type="molecule type" value="Genomic_DNA"/>
</dbReference>
<dbReference type="PANTHER" id="PTHR43495">
    <property type="entry name" value="GABA PERMEASE"/>
    <property type="match status" value="1"/>
</dbReference>
<dbReference type="Gene3D" id="1.20.1740.10">
    <property type="entry name" value="Amino acid/polyamine transporter I"/>
    <property type="match status" value="1"/>
</dbReference>
<feature type="transmembrane region" description="Helical" evidence="7">
    <location>
        <begin position="274"/>
        <end position="307"/>
    </location>
</feature>
<keyword evidence="5 7" id="KW-1133">Transmembrane helix</keyword>
<accession>A0AAE3IS33</accession>
<name>A0AAE3IS33_9BACI</name>
<keyword evidence="2" id="KW-0813">Transport</keyword>
<evidence type="ECO:0000256" key="3">
    <source>
        <dbReference type="ARBA" id="ARBA00022692"/>
    </source>
</evidence>
<dbReference type="GO" id="GO:0055085">
    <property type="term" value="P:transmembrane transport"/>
    <property type="evidence" value="ECO:0007669"/>
    <property type="project" value="InterPro"/>
</dbReference>
<feature type="transmembrane region" description="Helical" evidence="7">
    <location>
        <begin position="232"/>
        <end position="254"/>
    </location>
</feature>
<feature type="transmembrane region" description="Helical" evidence="7">
    <location>
        <begin position="12"/>
        <end position="35"/>
    </location>
</feature>
<proteinExistence type="predicted"/>